<dbReference type="Proteomes" id="UP000007431">
    <property type="component" value="Unassembled WGS sequence"/>
</dbReference>
<gene>
    <name evidence="1" type="ORF">SCHCODRAFT_11700</name>
</gene>
<accession>D8QAL2</accession>
<dbReference type="AlphaFoldDB" id="D8QAL2"/>
<evidence type="ECO:0000313" key="2">
    <source>
        <dbReference type="Proteomes" id="UP000007431"/>
    </source>
</evidence>
<evidence type="ECO:0000313" key="1">
    <source>
        <dbReference type="EMBL" id="EFI95426.1"/>
    </source>
</evidence>
<dbReference type="GeneID" id="9588759"/>
<dbReference type="OrthoDB" id="10365539at2759"/>
<dbReference type="VEuPathDB" id="FungiDB:SCHCODRAFT_02509510"/>
<proteinExistence type="predicted"/>
<reference evidence="1 2" key="1">
    <citation type="journal article" date="2010" name="Nat. Biotechnol.">
        <title>Genome sequence of the model mushroom Schizophyllum commune.</title>
        <authorList>
            <person name="Ohm R.A."/>
            <person name="de Jong J.F."/>
            <person name="Lugones L.G."/>
            <person name="Aerts A."/>
            <person name="Kothe E."/>
            <person name="Stajich J.E."/>
            <person name="de Vries R.P."/>
            <person name="Record E."/>
            <person name="Levasseur A."/>
            <person name="Baker S.E."/>
            <person name="Bartholomew K.A."/>
            <person name="Coutinho P.M."/>
            <person name="Erdmann S."/>
            <person name="Fowler T.J."/>
            <person name="Gathman A.C."/>
            <person name="Lombard V."/>
            <person name="Henrissat B."/>
            <person name="Knabe N."/>
            <person name="Kuees U."/>
            <person name="Lilly W.W."/>
            <person name="Lindquist E."/>
            <person name="Lucas S."/>
            <person name="Magnuson J.K."/>
            <person name="Piumi F."/>
            <person name="Raudaskoski M."/>
            <person name="Salamov A."/>
            <person name="Schmutz J."/>
            <person name="Schwarze F.W.M.R."/>
            <person name="vanKuyk P.A."/>
            <person name="Horton J.S."/>
            <person name="Grigoriev I.V."/>
            <person name="Woesten H.A.B."/>
        </authorList>
    </citation>
    <scope>NUCLEOTIDE SEQUENCE [LARGE SCALE GENOMIC DNA]</scope>
    <source>
        <strain evidence="2">H4-8 / FGSC 9210</strain>
    </source>
</reference>
<keyword evidence="2" id="KW-1185">Reference proteome</keyword>
<protein>
    <submittedName>
        <fullName evidence="1">Expressed protein</fullName>
    </submittedName>
</protein>
<dbReference type="InParanoid" id="D8QAL2"/>
<name>D8QAL2_SCHCM</name>
<dbReference type="HOGENOM" id="CLU_2428322_0_0_1"/>
<dbReference type="KEGG" id="scm:SCHCO_02509510"/>
<dbReference type="EMBL" id="GL377308">
    <property type="protein sequence ID" value="EFI95426.1"/>
    <property type="molecule type" value="Genomic_DNA"/>
</dbReference>
<sequence length="91" mass="11153">MHLWAPDYLGKRKERLARYELQIIKTTEAIIKHKQREHNSAFEEARAVWHEQKRLFSENTRALKEDHEEFRMMRHILSEEAERAPGRRSLW</sequence>
<organism evidence="2">
    <name type="scientific">Schizophyllum commune (strain H4-8 / FGSC 9210)</name>
    <name type="common">Split gill fungus</name>
    <dbReference type="NCBI Taxonomy" id="578458"/>
    <lineage>
        <taxon>Eukaryota</taxon>
        <taxon>Fungi</taxon>
        <taxon>Dikarya</taxon>
        <taxon>Basidiomycota</taxon>
        <taxon>Agaricomycotina</taxon>
        <taxon>Agaricomycetes</taxon>
        <taxon>Agaricomycetidae</taxon>
        <taxon>Agaricales</taxon>
        <taxon>Schizophyllaceae</taxon>
        <taxon>Schizophyllum</taxon>
    </lineage>
</organism>
<dbReference type="RefSeq" id="XP_003030329.1">
    <property type="nucleotide sequence ID" value="XM_003030283.1"/>
</dbReference>